<gene>
    <name evidence="2" type="ORF">EZS27_010141</name>
</gene>
<dbReference type="AlphaFoldDB" id="A0A5J4S7M7"/>
<keyword evidence="1" id="KW-0472">Membrane</keyword>
<evidence type="ECO:0000313" key="2">
    <source>
        <dbReference type="EMBL" id="KAA6342077.1"/>
    </source>
</evidence>
<comment type="caution">
    <text evidence="2">The sequence shown here is derived from an EMBL/GenBank/DDBJ whole genome shotgun (WGS) entry which is preliminary data.</text>
</comment>
<protein>
    <submittedName>
        <fullName evidence="2">Uncharacterized protein</fullName>
    </submittedName>
</protein>
<keyword evidence="1" id="KW-1133">Transmembrane helix</keyword>
<feature type="transmembrane region" description="Helical" evidence="1">
    <location>
        <begin position="6"/>
        <end position="30"/>
    </location>
</feature>
<name>A0A5J4S7M7_9ZZZZ</name>
<evidence type="ECO:0000256" key="1">
    <source>
        <dbReference type="SAM" id="Phobius"/>
    </source>
</evidence>
<reference evidence="2" key="1">
    <citation type="submission" date="2019-03" db="EMBL/GenBank/DDBJ databases">
        <title>Single cell metagenomics reveals metabolic interactions within the superorganism composed of flagellate Streblomastix strix and complex community of Bacteroidetes bacteria on its surface.</title>
        <authorList>
            <person name="Treitli S.C."/>
            <person name="Kolisko M."/>
            <person name="Husnik F."/>
            <person name="Keeling P."/>
            <person name="Hampl V."/>
        </authorList>
    </citation>
    <scope>NUCLEOTIDE SEQUENCE</scope>
    <source>
        <strain evidence="2">STM</strain>
    </source>
</reference>
<accession>A0A5J4S7M7</accession>
<keyword evidence="1" id="KW-0812">Transmembrane</keyword>
<organism evidence="2">
    <name type="scientific">termite gut metagenome</name>
    <dbReference type="NCBI Taxonomy" id="433724"/>
    <lineage>
        <taxon>unclassified sequences</taxon>
        <taxon>metagenomes</taxon>
        <taxon>organismal metagenomes</taxon>
    </lineage>
</organism>
<dbReference type="EMBL" id="SNRY01000346">
    <property type="protein sequence ID" value="KAA6342077.1"/>
    <property type="molecule type" value="Genomic_DNA"/>
</dbReference>
<sequence length="68" mass="8085">MSYDLNYFFISTNLLIYGYKIGAFAKWLLYEADRAVEMQKRRINGKKGCVKSMTSPPYLFSQRFPIRF</sequence>
<proteinExistence type="predicted"/>